<sequence length="214" mass="21595">MGTVAAPSAHAAQVTFEDVGLGFFGDAESFASGGYTFTQGGSFGGVADSGTFSLFGNAPTGNASQFYGGFNDSAVTMTRTSGQAHFKLQGLDYGFISAIGGIYAPGEDPGALVVSGHGLDGTTYTLLATWGGADGNGEFGFRTIGGADFASWGFVDSVSFAACSHDGLGGCVTPFFNLNQFALDNIAAVPEPGTLALAALALGVAGSLRRRQPR</sequence>
<dbReference type="EMBL" id="JABRWJ010000005">
    <property type="protein sequence ID" value="NRF69097.1"/>
    <property type="molecule type" value="Genomic_DNA"/>
</dbReference>
<evidence type="ECO:0000313" key="3">
    <source>
        <dbReference type="Proteomes" id="UP000737171"/>
    </source>
</evidence>
<protein>
    <submittedName>
        <fullName evidence="2">PEP-CTERM sorting domain-containing protein</fullName>
    </submittedName>
</protein>
<feature type="domain" description="Ice-binding protein C-terminal" evidence="1">
    <location>
        <begin position="188"/>
        <end position="211"/>
    </location>
</feature>
<evidence type="ECO:0000313" key="2">
    <source>
        <dbReference type="EMBL" id="NRF69097.1"/>
    </source>
</evidence>
<dbReference type="RefSeq" id="WP_173125407.1">
    <property type="nucleotide sequence ID" value="NZ_JABRWJ010000005.1"/>
</dbReference>
<dbReference type="Pfam" id="PF07589">
    <property type="entry name" value="PEP-CTERM"/>
    <property type="match status" value="1"/>
</dbReference>
<dbReference type="NCBIfam" id="NF038120">
    <property type="entry name" value="PEP_CTERM_QFxxD"/>
    <property type="match status" value="1"/>
</dbReference>
<organism evidence="2 3">
    <name type="scientific">Pseudaquabacterium terrae</name>
    <dbReference type="NCBI Taxonomy" id="2732868"/>
    <lineage>
        <taxon>Bacteria</taxon>
        <taxon>Pseudomonadati</taxon>
        <taxon>Pseudomonadota</taxon>
        <taxon>Betaproteobacteria</taxon>
        <taxon>Burkholderiales</taxon>
        <taxon>Sphaerotilaceae</taxon>
        <taxon>Pseudaquabacterium</taxon>
    </lineage>
</organism>
<accession>A0ABX2EKK2</accession>
<evidence type="ECO:0000259" key="1">
    <source>
        <dbReference type="Pfam" id="PF07589"/>
    </source>
</evidence>
<comment type="caution">
    <text evidence="2">The sequence shown here is derived from an EMBL/GenBank/DDBJ whole genome shotgun (WGS) entry which is preliminary data.</text>
</comment>
<dbReference type="NCBIfam" id="TIGR02595">
    <property type="entry name" value="PEP_CTERM"/>
    <property type="match status" value="1"/>
</dbReference>
<keyword evidence="3" id="KW-1185">Reference proteome</keyword>
<proteinExistence type="predicted"/>
<dbReference type="InterPro" id="IPR013424">
    <property type="entry name" value="Ice-binding_C"/>
</dbReference>
<reference evidence="2 3" key="1">
    <citation type="submission" date="2020-05" db="EMBL/GenBank/DDBJ databases">
        <title>Aquincola sp. isolate from soil.</title>
        <authorList>
            <person name="Han J."/>
            <person name="Kim D.-U."/>
        </authorList>
    </citation>
    <scope>NUCLEOTIDE SEQUENCE [LARGE SCALE GENOMIC DNA]</scope>
    <source>
        <strain evidence="2 3">S2</strain>
    </source>
</reference>
<name>A0ABX2EKK2_9BURK</name>
<gene>
    <name evidence="2" type="ORF">HLB44_19050</name>
</gene>
<dbReference type="Proteomes" id="UP000737171">
    <property type="component" value="Unassembled WGS sequence"/>
</dbReference>